<protein>
    <submittedName>
        <fullName evidence="10">Bifunctional glutamine synthetase adenylyltransferase/deadenyltransferase</fullName>
    </submittedName>
</protein>
<dbReference type="GO" id="GO:0016779">
    <property type="term" value="F:nucleotidyltransferase activity"/>
    <property type="evidence" value="ECO:0007669"/>
    <property type="project" value="UniProtKB-KW"/>
</dbReference>
<evidence type="ECO:0000256" key="7">
    <source>
        <dbReference type="SAM" id="MobiDB-lite"/>
    </source>
</evidence>
<feature type="region of interest" description="Disordered" evidence="7">
    <location>
        <begin position="1"/>
        <end position="23"/>
    </location>
</feature>
<dbReference type="PANTHER" id="PTHR30621:SF0">
    <property type="entry name" value="BIFUNCTIONAL GLUTAMINE SYNTHETASE ADENYLYLTRANSFERASE_ADENYLYL-REMOVING ENZYME"/>
    <property type="match status" value="1"/>
</dbReference>
<evidence type="ECO:0000259" key="9">
    <source>
        <dbReference type="Pfam" id="PF08335"/>
    </source>
</evidence>
<organism evidence="10 11">
    <name type="scientific">Piscinibacterium candidicorallinum</name>
    <dbReference type="NCBI Taxonomy" id="1793872"/>
    <lineage>
        <taxon>Bacteria</taxon>
        <taxon>Pseudomonadati</taxon>
        <taxon>Pseudomonadota</taxon>
        <taxon>Betaproteobacteria</taxon>
        <taxon>Burkholderiales</taxon>
        <taxon>Piscinibacterium</taxon>
    </lineage>
</organism>
<dbReference type="InterPro" id="IPR043519">
    <property type="entry name" value="NT_sf"/>
</dbReference>
<proteinExistence type="predicted"/>
<evidence type="ECO:0000256" key="5">
    <source>
        <dbReference type="ARBA" id="ARBA00022842"/>
    </source>
</evidence>
<evidence type="ECO:0000256" key="1">
    <source>
        <dbReference type="ARBA" id="ARBA00022679"/>
    </source>
</evidence>
<name>A0ABV7H280_9BURK</name>
<dbReference type="RefSeq" id="WP_377303366.1">
    <property type="nucleotide sequence ID" value="NZ_CP180191.1"/>
</dbReference>
<dbReference type="PANTHER" id="PTHR30621">
    <property type="entry name" value="GLUTAMINE SYNTHETASE ADENYLYLTRANSFERASE"/>
    <property type="match status" value="1"/>
</dbReference>
<dbReference type="InterPro" id="IPR023057">
    <property type="entry name" value="GlnE"/>
</dbReference>
<dbReference type="InterPro" id="IPR005190">
    <property type="entry name" value="GlnE_rpt_dom"/>
</dbReference>
<dbReference type="InterPro" id="IPR013546">
    <property type="entry name" value="PII_UdlTrfase/GS_AdlTrfase"/>
</dbReference>
<feature type="domain" description="PII-uridylyltransferase/Glutamine-synthetase adenylyltransferase" evidence="9">
    <location>
        <begin position="771"/>
        <end position="847"/>
    </location>
</feature>
<dbReference type="Pfam" id="PF08335">
    <property type="entry name" value="GlnD_UR_UTase"/>
    <property type="match status" value="2"/>
</dbReference>
<dbReference type="Gene3D" id="3.30.460.10">
    <property type="entry name" value="Beta Polymerase, domain 2"/>
    <property type="match status" value="2"/>
</dbReference>
<accession>A0ABV7H280</accession>
<comment type="caution">
    <text evidence="10">The sequence shown here is derived from an EMBL/GenBank/DDBJ whole genome shotgun (WGS) entry which is preliminary data.</text>
</comment>
<dbReference type="Gene3D" id="1.20.120.330">
    <property type="entry name" value="Nucleotidyltransferases domain 2"/>
    <property type="match status" value="2"/>
</dbReference>
<keyword evidence="6" id="KW-0511">Multifunctional enzyme</keyword>
<keyword evidence="3" id="KW-0547">Nucleotide-binding</keyword>
<dbReference type="CDD" id="cd05401">
    <property type="entry name" value="NT_GlnE_GlnD_like"/>
    <property type="match status" value="2"/>
</dbReference>
<keyword evidence="2 10" id="KW-0548">Nucleotidyltransferase</keyword>
<sequence length="881" mass="97274">MNDRVAQWSGPARRLDAAERTNAEQPITPDRITLVWRQHVQALPTHEQHDAAALARELRGLRRWLIGSLAWRDLAHDAPLAEIEAAMTCFAALAIDALLPALVAETERRMGQPSDAEGQPVDLLVIGMGKLGAGELNVSSDIDLVLAIPANGGANADHDALEFHAHVADRLATLLRTEVSRDFVFRVDTRLRPFGDVGPRVITLDALEHYFMAHGRFWERCAWLKARVVNAPVRMSAQAFSAACQRLDEMRQAFVFRRYTDYTTIDGLRDLAARIGEQRRAAQLKSRATAAFGDADVKLGRGGIREIEFIAQGLAITHGGRNPWLRVPATRTLLTRLASAGRLEAEHAAFLDRAYVLLRRIEHAVQYVADQQTHAIPPDDAQRSELATMMGFETLAGFDEALSEIRSRVAQLFDLILPPPLAARSTQLGTRTGETPSRILTWLAAANRESETTQRKLEAVLSAFDNRFAQDETGNEAFTRAARLAQTIMKRRTYLDLLSAHPPVMDRVARLVQASPFAADYLTRHPILLDELIDPRIGSRGIDWAAFDAELDAQLAGELDTERHMNVLRDAHHAQVLRILALDLQGSTPVEAISDELSLLADRLLARAVDCAWRALKIDGPRPALAVLGYGRLGAKEMGYASDLDLVLISEDAPDDVERLTRWAQRLQSWLSLATTSGRLFEVDLRLRPDGAAGLLVTPRSAFERYHETSALWEKQALTRARFVTGDTALGAWFEDWRSRTLAAPRNPKEVGREVSAMRVRVLDGHPNKTPDFDLKHDPGGLVDMEFAVQAMVLAHASRHADLLDNVGTLALAGRLGAHGLVPPEMADAAREGYRTLRGLQHVLRLRGADVARMAPAEASGQRAAIRAFVAACGLAFPERR</sequence>
<keyword evidence="5" id="KW-0460">Magnesium</keyword>
<evidence type="ECO:0000256" key="6">
    <source>
        <dbReference type="ARBA" id="ARBA00023268"/>
    </source>
</evidence>
<keyword evidence="1" id="KW-0808">Transferase</keyword>
<evidence type="ECO:0000259" key="8">
    <source>
        <dbReference type="Pfam" id="PF03710"/>
    </source>
</evidence>
<evidence type="ECO:0000256" key="4">
    <source>
        <dbReference type="ARBA" id="ARBA00022840"/>
    </source>
</evidence>
<keyword evidence="4" id="KW-0067">ATP-binding</keyword>
<dbReference type="SUPFAM" id="SSF81301">
    <property type="entry name" value="Nucleotidyltransferase"/>
    <property type="match status" value="2"/>
</dbReference>
<dbReference type="EMBL" id="JBHRTI010000004">
    <property type="protein sequence ID" value="MFC3147900.1"/>
    <property type="molecule type" value="Genomic_DNA"/>
</dbReference>
<feature type="domain" description="Glutamate-ammonia ligase adenylyltransferase repeated" evidence="8">
    <location>
        <begin position="507"/>
        <end position="735"/>
    </location>
</feature>
<reference evidence="11" key="1">
    <citation type="journal article" date="2019" name="Int. J. Syst. Evol. Microbiol.">
        <title>The Global Catalogue of Microorganisms (GCM) 10K type strain sequencing project: providing services to taxonomists for standard genome sequencing and annotation.</title>
        <authorList>
            <consortium name="The Broad Institute Genomics Platform"/>
            <consortium name="The Broad Institute Genome Sequencing Center for Infectious Disease"/>
            <person name="Wu L."/>
            <person name="Ma J."/>
        </authorList>
    </citation>
    <scope>NUCLEOTIDE SEQUENCE [LARGE SCALE GENOMIC DNA]</scope>
    <source>
        <strain evidence="11">KCTC 52168</strain>
    </source>
</reference>
<evidence type="ECO:0000256" key="3">
    <source>
        <dbReference type="ARBA" id="ARBA00022741"/>
    </source>
</evidence>
<feature type="domain" description="Glutamate-ammonia ligase adenylyltransferase repeated" evidence="8">
    <location>
        <begin position="28"/>
        <end position="234"/>
    </location>
</feature>
<evidence type="ECO:0000313" key="10">
    <source>
        <dbReference type="EMBL" id="MFC3147900.1"/>
    </source>
</evidence>
<dbReference type="Gene3D" id="1.20.120.1510">
    <property type="match status" value="1"/>
</dbReference>
<gene>
    <name evidence="10" type="ORF">ACFOEN_09620</name>
</gene>
<evidence type="ECO:0000313" key="11">
    <source>
        <dbReference type="Proteomes" id="UP001595556"/>
    </source>
</evidence>
<dbReference type="Proteomes" id="UP001595556">
    <property type="component" value="Unassembled WGS sequence"/>
</dbReference>
<dbReference type="Pfam" id="PF03710">
    <property type="entry name" value="GlnE"/>
    <property type="match status" value="2"/>
</dbReference>
<feature type="domain" description="PII-uridylyltransferase/Glutamine-synthetase adenylyltransferase" evidence="9">
    <location>
        <begin position="270"/>
        <end position="416"/>
    </location>
</feature>
<evidence type="ECO:0000256" key="2">
    <source>
        <dbReference type="ARBA" id="ARBA00022695"/>
    </source>
</evidence>
<feature type="compositionally biased region" description="Basic and acidic residues" evidence="7">
    <location>
        <begin position="13"/>
        <end position="22"/>
    </location>
</feature>
<keyword evidence="11" id="KW-1185">Reference proteome</keyword>
<dbReference type="SUPFAM" id="SSF81593">
    <property type="entry name" value="Nucleotidyltransferase substrate binding subunit/domain"/>
    <property type="match status" value="2"/>
</dbReference>